<dbReference type="STRING" id="419481.SAMN05216233_103231"/>
<accession>A0A1G5CUR1</accession>
<keyword evidence="2" id="KW-0902">Two-component regulatory system</keyword>
<dbReference type="SUPFAM" id="SSF52172">
    <property type="entry name" value="CheY-like"/>
    <property type="match status" value="1"/>
</dbReference>
<dbReference type="FunFam" id="3.40.50.2300:FF:000001">
    <property type="entry name" value="DNA-binding response regulator PhoB"/>
    <property type="match status" value="1"/>
</dbReference>
<keyword evidence="3" id="KW-0805">Transcription regulation</keyword>
<dbReference type="InterPro" id="IPR011006">
    <property type="entry name" value="CheY-like_superfamily"/>
</dbReference>
<evidence type="ECO:0000259" key="7">
    <source>
        <dbReference type="PROSITE" id="PS50110"/>
    </source>
</evidence>
<reference evidence="8 9" key="1">
    <citation type="submission" date="2016-10" db="EMBL/GenBank/DDBJ databases">
        <authorList>
            <person name="de Groot N.N."/>
        </authorList>
    </citation>
    <scope>NUCLEOTIDE SEQUENCE [LARGE SCALE GENOMIC DNA]</scope>
    <source>
        <strain evidence="8 9">AA1</strain>
    </source>
</reference>
<evidence type="ECO:0000313" key="9">
    <source>
        <dbReference type="Proteomes" id="UP000198870"/>
    </source>
</evidence>
<dbReference type="GO" id="GO:0003677">
    <property type="term" value="F:DNA binding"/>
    <property type="evidence" value="ECO:0007669"/>
    <property type="project" value="UniProtKB-KW"/>
</dbReference>
<keyword evidence="1 6" id="KW-0597">Phosphoprotein</keyword>
<dbReference type="Pfam" id="PF00072">
    <property type="entry name" value="Response_reg"/>
    <property type="match status" value="1"/>
</dbReference>
<dbReference type="Gene3D" id="3.40.50.2300">
    <property type="match status" value="1"/>
</dbReference>
<dbReference type="PROSITE" id="PS50110">
    <property type="entry name" value="RESPONSE_REGULATORY"/>
    <property type="match status" value="1"/>
</dbReference>
<evidence type="ECO:0000313" key="8">
    <source>
        <dbReference type="EMBL" id="SCY06299.1"/>
    </source>
</evidence>
<evidence type="ECO:0000256" key="4">
    <source>
        <dbReference type="ARBA" id="ARBA00023125"/>
    </source>
</evidence>
<dbReference type="SMART" id="SM00448">
    <property type="entry name" value="REC"/>
    <property type="match status" value="1"/>
</dbReference>
<protein>
    <submittedName>
        <fullName evidence="8">Twitching motility two-component system response regulator PilH</fullName>
    </submittedName>
</protein>
<dbReference type="Proteomes" id="UP000198870">
    <property type="component" value="Unassembled WGS sequence"/>
</dbReference>
<dbReference type="EMBL" id="FMUX01000003">
    <property type="protein sequence ID" value="SCY06299.1"/>
    <property type="molecule type" value="Genomic_DNA"/>
</dbReference>
<evidence type="ECO:0000256" key="6">
    <source>
        <dbReference type="PROSITE-ProRule" id="PRU00169"/>
    </source>
</evidence>
<feature type="domain" description="Response regulatory" evidence="7">
    <location>
        <begin position="5"/>
        <end position="121"/>
    </location>
</feature>
<gene>
    <name evidence="8" type="ORF">SAMN05216233_103231</name>
</gene>
<evidence type="ECO:0000256" key="2">
    <source>
        <dbReference type="ARBA" id="ARBA00023012"/>
    </source>
</evidence>
<dbReference type="InterPro" id="IPR001789">
    <property type="entry name" value="Sig_transdc_resp-reg_receiver"/>
</dbReference>
<dbReference type="PANTHER" id="PTHR44591">
    <property type="entry name" value="STRESS RESPONSE REGULATOR PROTEIN 1"/>
    <property type="match status" value="1"/>
</dbReference>
<dbReference type="AlphaFoldDB" id="A0A1G5CUR1"/>
<dbReference type="PANTHER" id="PTHR44591:SF3">
    <property type="entry name" value="RESPONSE REGULATORY DOMAIN-CONTAINING PROTEIN"/>
    <property type="match status" value="1"/>
</dbReference>
<organism evidence="8 9">
    <name type="scientific">Desulfoluna spongiiphila</name>
    <dbReference type="NCBI Taxonomy" id="419481"/>
    <lineage>
        <taxon>Bacteria</taxon>
        <taxon>Pseudomonadati</taxon>
        <taxon>Thermodesulfobacteriota</taxon>
        <taxon>Desulfobacteria</taxon>
        <taxon>Desulfobacterales</taxon>
        <taxon>Desulfolunaceae</taxon>
        <taxon>Desulfoluna</taxon>
    </lineage>
</organism>
<name>A0A1G5CUR1_9BACT</name>
<dbReference type="OrthoDB" id="9790791at2"/>
<proteinExistence type="predicted"/>
<dbReference type="GO" id="GO:0000160">
    <property type="term" value="P:phosphorelay signal transduction system"/>
    <property type="evidence" value="ECO:0007669"/>
    <property type="project" value="UniProtKB-KW"/>
</dbReference>
<evidence type="ECO:0000256" key="5">
    <source>
        <dbReference type="ARBA" id="ARBA00023163"/>
    </source>
</evidence>
<feature type="modified residue" description="4-aspartylphosphate" evidence="6">
    <location>
        <position position="54"/>
    </location>
</feature>
<keyword evidence="4" id="KW-0238">DNA-binding</keyword>
<dbReference type="RefSeq" id="WP_092209461.1">
    <property type="nucleotide sequence ID" value="NZ_FMUX01000003.1"/>
</dbReference>
<dbReference type="InterPro" id="IPR050595">
    <property type="entry name" value="Bact_response_regulator"/>
</dbReference>
<keyword evidence="9" id="KW-1185">Reference proteome</keyword>
<keyword evidence="5" id="KW-0804">Transcription</keyword>
<evidence type="ECO:0000256" key="1">
    <source>
        <dbReference type="ARBA" id="ARBA00022553"/>
    </source>
</evidence>
<sequence>MAKNTILVVEDSPTNMILMTTPLTEAGYEVITAVDGEEALEKATGEHPDLIVLDVILPKKNGFQVCRQLKTAPDTQDIKIIMLTSKTQDSDRFWGTKQGADGYMTKPFDTDEYLSAVKALL</sequence>
<evidence type="ECO:0000256" key="3">
    <source>
        <dbReference type="ARBA" id="ARBA00023015"/>
    </source>
</evidence>